<sequence length="340" mass="37283">MVRFGVLGTGRIAHDFVSSFKNVNGSEIVSVGSRNKADAQKFAEEHNIPNYGTYDELVSDKHVDVVYIATPHSTHCANTLLALNANKHVLCEKTFAMNTKQAKEMVETAKNKNLFIMEANWMLCFPLIQKTLQMVKEGVIGDVQMLHASLGFNSEGRELDLKMGGGSLLACGIYPITFATVLFGAAPSEIQASGSLAHNGADEQVSITLTYNECRHDGSIKKKIAILSSSFCSWIPSDAVIIGSKGTIRINDLFVCPNKITISVMGRPDNVIEEPFPVNDSKFNFPNSQGLSYEADHVAKCIQGGLKESYLVPTELTLRNMNIIDRVREIIGLKFDEDSC</sequence>
<dbReference type="AlphaFoldDB" id="A0AAW2ZPJ9"/>
<keyword evidence="9" id="KW-1185">Reference proteome</keyword>
<organism evidence="8 9">
    <name type="scientific">Acrasis kona</name>
    <dbReference type="NCBI Taxonomy" id="1008807"/>
    <lineage>
        <taxon>Eukaryota</taxon>
        <taxon>Discoba</taxon>
        <taxon>Heterolobosea</taxon>
        <taxon>Tetramitia</taxon>
        <taxon>Eutetramitia</taxon>
        <taxon>Acrasidae</taxon>
        <taxon>Acrasis</taxon>
    </lineage>
</organism>
<name>A0AAW2ZPJ9_9EUKA</name>
<dbReference type="SUPFAM" id="SSF51735">
    <property type="entry name" value="NAD(P)-binding Rossmann-fold domains"/>
    <property type="match status" value="1"/>
</dbReference>
<evidence type="ECO:0000259" key="6">
    <source>
        <dbReference type="Pfam" id="PF01408"/>
    </source>
</evidence>
<dbReference type="InterPro" id="IPR036291">
    <property type="entry name" value="NAD(P)-bd_dom_sf"/>
</dbReference>
<proteinExistence type="inferred from homology"/>
<dbReference type="InterPro" id="IPR055170">
    <property type="entry name" value="GFO_IDH_MocA-like_dom"/>
</dbReference>
<dbReference type="Proteomes" id="UP001431209">
    <property type="component" value="Unassembled WGS sequence"/>
</dbReference>
<feature type="domain" description="GFO/IDH/MocA-like oxidoreductase" evidence="7">
    <location>
        <begin position="129"/>
        <end position="249"/>
    </location>
</feature>
<dbReference type="EMBL" id="JAOPGA020001711">
    <property type="protein sequence ID" value="KAL0490725.1"/>
    <property type="molecule type" value="Genomic_DNA"/>
</dbReference>
<reference evidence="8 9" key="1">
    <citation type="submission" date="2024-03" db="EMBL/GenBank/DDBJ databases">
        <title>The Acrasis kona genome and developmental transcriptomes reveal deep origins of eukaryotic multicellular pathways.</title>
        <authorList>
            <person name="Sheikh S."/>
            <person name="Fu C.-J."/>
            <person name="Brown M.W."/>
            <person name="Baldauf S.L."/>
        </authorList>
    </citation>
    <scope>NUCLEOTIDE SEQUENCE [LARGE SCALE GENOMIC DNA]</scope>
    <source>
        <strain evidence="8 9">ATCC MYA-3509</strain>
    </source>
</reference>
<comment type="catalytic activity">
    <reaction evidence="5">
        <text>D-xylose + NADP(+) = D-xylono-1,5-lactone + NADPH + H(+)</text>
        <dbReference type="Rhea" id="RHEA:22000"/>
        <dbReference type="ChEBI" id="CHEBI:15378"/>
        <dbReference type="ChEBI" id="CHEBI:15867"/>
        <dbReference type="ChEBI" id="CHEBI:53455"/>
        <dbReference type="ChEBI" id="CHEBI:57783"/>
        <dbReference type="ChEBI" id="CHEBI:58349"/>
        <dbReference type="EC" id="1.1.1.179"/>
    </reaction>
</comment>
<dbReference type="GO" id="GO:0047837">
    <property type="term" value="F:D-xylose 1-dehydrogenase (NADP+) activity"/>
    <property type="evidence" value="ECO:0007669"/>
    <property type="project" value="UniProtKB-EC"/>
</dbReference>
<dbReference type="Gene3D" id="3.40.50.720">
    <property type="entry name" value="NAD(P)-binding Rossmann-like Domain"/>
    <property type="match status" value="1"/>
</dbReference>
<dbReference type="InterPro" id="IPR000683">
    <property type="entry name" value="Gfo/Idh/MocA-like_OxRdtase_N"/>
</dbReference>
<accession>A0AAW2ZPJ9</accession>
<dbReference type="InterPro" id="IPR050984">
    <property type="entry name" value="Gfo/Idh/MocA_domain"/>
</dbReference>
<dbReference type="Gene3D" id="3.30.360.10">
    <property type="entry name" value="Dihydrodipicolinate Reductase, domain 2"/>
    <property type="match status" value="1"/>
</dbReference>
<evidence type="ECO:0000256" key="4">
    <source>
        <dbReference type="ARBA" id="ARBA00042988"/>
    </source>
</evidence>
<dbReference type="SUPFAM" id="SSF55347">
    <property type="entry name" value="Glyceraldehyde-3-phosphate dehydrogenase-like, C-terminal domain"/>
    <property type="match status" value="1"/>
</dbReference>
<keyword evidence="2" id="KW-0560">Oxidoreductase</keyword>
<evidence type="ECO:0000256" key="1">
    <source>
        <dbReference type="ARBA" id="ARBA00010928"/>
    </source>
</evidence>
<evidence type="ECO:0000256" key="3">
    <source>
        <dbReference type="ARBA" id="ARBA00038984"/>
    </source>
</evidence>
<dbReference type="PANTHER" id="PTHR22604:SF105">
    <property type="entry name" value="TRANS-1,2-DIHYDROBENZENE-1,2-DIOL DEHYDROGENASE"/>
    <property type="match status" value="1"/>
</dbReference>
<dbReference type="GO" id="GO:0000166">
    <property type="term" value="F:nucleotide binding"/>
    <property type="evidence" value="ECO:0007669"/>
    <property type="project" value="InterPro"/>
</dbReference>
<evidence type="ECO:0000313" key="8">
    <source>
        <dbReference type="EMBL" id="KAL0490725.1"/>
    </source>
</evidence>
<dbReference type="Pfam" id="PF01408">
    <property type="entry name" value="GFO_IDH_MocA"/>
    <property type="match status" value="1"/>
</dbReference>
<protein>
    <recommendedName>
        <fullName evidence="3">D-xylose 1-dehydrogenase (NADP(+), D-xylono-1,5-lactone-forming)</fullName>
        <ecNumber evidence="3">1.1.1.179</ecNumber>
    </recommendedName>
    <alternativeName>
        <fullName evidence="4">D-xylose-NADP dehydrogenase</fullName>
    </alternativeName>
</protein>
<evidence type="ECO:0000313" key="9">
    <source>
        <dbReference type="Proteomes" id="UP001431209"/>
    </source>
</evidence>
<evidence type="ECO:0000256" key="2">
    <source>
        <dbReference type="ARBA" id="ARBA00023002"/>
    </source>
</evidence>
<evidence type="ECO:0000256" key="5">
    <source>
        <dbReference type="ARBA" id="ARBA00049233"/>
    </source>
</evidence>
<dbReference type="PANTHER" id="PTHR22604">
    <property type="entry name" value="OXIDOREDUCTASES"/>
    <property type="match status" value="1"/>
</dbReference>
<evidence type="ECO:0000259" key="7">
    <source>
        <dbReference type="Pfam" id="PF22725"/>
    </source>
</evidence>
<comment type="similarity">
    <text evidence="1">Belongs to the Gfo/Idh/MocA family.</text>
</comment>
<dbReference type="EC" id="1.1.1.179" evidence="3"/>
<comment type="caution">
    <text evidence="8">The sequence shown here is derived from an EMBL/GenBank/DDBJ whole genome shotgun (WGS) entry which is preliminary data.</text>
</comment>
<gene>
    <name evidence="8" type="ORF">AKO1_002217</name>
</gene>
<feature type="domain" description="Gfo/Idh/MocA-like oxidoreductase N-terminal" evidence="6">
    <location>
        <begin position="2"/>
        <end position="117"/>
    </location>
</feature>
<dbReference type="Pfam" id="PF22725">
    <property type="entry name" value="GFO_IDH_MocA_C3"/>
    <property type="match status" value="1"/>
</dbReference>